<evidence type="ECO:0000256" key="1">
    <source>
        <dbReference type="SAM" id="Phobius"/>
    </source>
</evidence>
<accession>Q95SD8</accession>
<sequence>SATVSPRCTRTELKMRCVCRSQDGDTRWSGGDLTTFKTFRFLVFLHIELALFLIVFLGLLSGRPMITRSLIWLQ</sequence>
<reference evidence="2" key="1">
    <citation type="submission" date="2004-06" db="EMBL/GenBank/DDBJ databases">
        <authorList>
            <person name="Stapleton M."/>
            <person name="Carlson J."/>
            <person name="Chavez C."/>
            <person name="Frise E."/>
            <person name="George R."/>
            <person name="Pacleb J."/>
            <person name="Park S."/>
            <person name="Wan K."/>
            <person name="Yu C."/>
            <person name="Rubin G.M."/>
            <person name="Celniker S."/>
        </authorList>
    </citation>
    <scope>NUCLEOTIDE SEQUENCE</scope>
</reference>
<dbReference type="EMBL" id="AY060839">
    <property type="protein sequence ID" value="AAL28387.2"/>
    <property type="molecule type" value="mRNA"/>
</dbReference>
<evidence type="ECO:0000313" key="2">
    <source>
        <dbReference type="EMBL" id="AAL28387.2"/>
    </source>
</evidence>
<organism evidence="2">
    <name type="scientific">Drosophila melanogaster</name>
    <name type="common">Fruit fly</name>
    <dbReference type="NCBI Taxonomy" id="7227"/>
    <lineage>
        <taxon>Eukaryota</taxon>
        <taxon>Metazoa</taxon>
        <taxon>Ecdysozoa</taxon>
        <taxon>Arthropoda</taxon>
        <taxon>Hexapoda</taxon>
        <taxon>Insecta</taxon>
        <taxon>Pterygota</taxon>
        <taxon>Neoptera</taxon>
        <taxon>Endopterygota</taxon>
        <taxon>Diptera</taxon>
        <taxon>Brachycera</taxon>
        <taxon>Muscomorpha</taxon>
        <taxon>Ephydroidea</taxon>
        <taxon>Drosophilidae</taxon>
        <taxon>Drosophila</taxon>
        <taxon>Sophophora</taxon>
    </lineage>
</organism>
<name>Q95SD8_DROME</name>
<keyword evidence="1" id="KW-0812">Transmembrane</keyword>
<keyword evidence="1" id="KW-0472">Membrane</keyword>
<feature type="non-terminal residue" evidence="2">
    <location>
        <position position="1"/>
    </location>
</feature>
<protein>
    <submittedName>
        <fullName evidence="2">GM02002p</fullName>
    </submittedName>
</protein>
<keyword evidence="1" id="KW-1133">Transmembrane helix</keyword>
<feature type="transmembrane region" description="Helical" evidence="1">
    <location>
        <begin position="39"/>
        <end position="60"/>
    </location>
</feature>
<dbReference type="AlphaFoldDB" id="Q95SD8"/>
<proteinExistence type="evidence at transcript level"/>